<dbReference type="Proteomes" id="UP000789508">
    <property type="component" value="Unassembled WGS sequence"/>
</dbReference>
<keyword evidence="2" id="KW-1185">Reference proteome</keyword>
<dbReference type="AlphaFoldDB" id="A0A9N9BLV2"/>
<name>A0A9N9BLV2_9GLOM</name>
<reference evidence="1" key="1">
    <citation type="submission" date="2021-06" db="EMBL/GenBank/DDBJ databases">
        <authorList>
            <person name="Kallberg Y."/>
            <person name="Tangrot J."/>
            <person name="Rosling A."/>
        </authorList>
    </citation>
    <scope>NUCLEOTIDE SEQUENCE</scope>
    <source>
        <strain evidence="1">FL130A</strain>
    </source>
</reference>
<accession>A0A9N9BLV2</accession>
<feature type="non-terminal residue" evidence="1">
    <location>
        <position position="1"/>
    </location>
</feature>
<protein>
    <submittedName>
        <fullName evidence="1">7407_t:CDS:1</fullName>
    </submittedName>
</protein>
<evidence type="ECO:0000313" key="2">
    <source>
        <dbReference type="Proteomes" id="UP000789508"/>
    </source>
</evidence>
<comment type="caution">
    <text evidence="1">The sequence shown here is derived from an EMBL/GenBank/DDBJ whole genome shotgun (WGS) entry which is preliminary data.</text>
</comment>
<sequence length="72" mass="8024">PDQETHYQPDGRITPKGTYFVFNQLIEPSSDLNPRKTSALVLESPSFDFMPQIVSVSHVVNVNLPHEVGTSN</sequence>
<evidence type="ECO:0000313" key="1">
    <source>
        <dbReference type="EMBL" id="CAG8570410.1"/>
    </source>
</evidence>
<dbReference type="EMBL" id="CAJVPS010002523">
    <property type="protein sequence ID" value="CAG8570410.1"/>
    <property type="molecule type" value="Genomic_DNA"/>
</dbReference>
<organism evidence="1 2">
    <name type="scientific">Ambispora leptoticha</name>
    <dbReference type="NCBI Taxonomy" id="144679"/>
    <lineage>
        <taxon>Eukaryota</taxon>
        <taxon>Fungi</taxon>
        <taxon>Fungi incertae sedis</taxon>
        <taxon>Mucoromycota</taxon>
        <taxon>Glomeromycotina</taxon>
        <taxon>Glomeromycetes</taxon>
        <taxon>Archaeosporales</taxon>
        <taxon>Ambisporaceae</taxon>
        <taxon>Ambispora</taxon>
    </lineage>
</organism>
<proteinExistence type="predicted"/>
<gene>
    <name evidence="1" type="ORF">ALEPTO_LOCUS6783</name>
</gene>